<organism evidence="2 3">
    <name type="scientific">Crepidotus variabilis</name>
    <dbReference type="NCBI Taxonomy" id="179855"/>
    <lineage>
        <taxon>Eukaryota</taxon>
        <taxon>Fungi</taxon>
        <taxon>Dikarya</taxon>
        <taxon>Basidiomycota</taxon>
        <taxon>Agaricomycotina</taxon>
        <taxon>Agaricomycetes</taxon>
        <taxon>Agaricomycetidae</taxon>
        <taxon>Agaricales</taxon>
        <taxon>Agaricineae</taxon>
        <taxon>Crepidotaceae</taxon>
        <taxon>Crepidotus</taxon>
    </lineage>
</organism>
<sequence length="226" mass="25020">MRAEDSSNRRGGTDTTSSNNIAQQHLPNRGRVPGTGRNLAVVDEEANKENTSVFSNENGVDGHAKVGKTLHTSSKKKLEQSRLLGPLAPNHEVLSESNILMSDHEQTQDISLSKVPSQFSIKSRPLESLKLPVSTSSSASSNVVSPQQPYKYLLALLESCTPPMGNILDRFVKVECDKEEFVVAVSTWRPEAIRSFLERLPPSASGQRLSTMEVYILQNHWLQYFS</sequence>
<dbReference type="EMBL" id="MU157931">
    <property type="protein sequence ID" value="KAF9522900.1"/>
    <property type="molecule type" value="Genomic_DNA"/>
</dbReference>
<reference evidence="2" key="1">
    <citation type="submission" date="2020-11" db="EMBL/GenBank/DDBJ databases">
        <authorList>
            <consortium name="DOE Joint Genome Institute"/>
            <person name="Ahrendt S."/>
            <person name="Riley R."/>
            <person name="Andreopoulos W."/>
            <person name="Labutti K."/>
            <person name="Pangilinan J."/>
            <person name="Ruiz-Duenas F.J."/>
            <person name="Barrasa J.M."/>
            <person name="Sanchez-Garcia M."/>
            <person name="Camarero S."/>
            <person name="Miyauchi S."/>
            <person name="Serrano A."/>
            <person name="Linde D."/>
            <person name="Babiker R."/>
            <person name="Drula E."/>
            <person name="Ayuso-Fernandez I."/>
            <person name="Pacheco R."/>
            <person name="Padilla G."/>
            <person name="Ferreira P."/>
            <person name="Barriuso J."/>
            <person name="Kellner H."/>
            <person name="Castanera R."/>
            <person name="Alfaro M."/>
            <person name="Ramirez L."/>
            <person name="Pisabarro A.G."/>
            <person name="Kuo A."/>
            <person name="Tritt A."/>
            <person name="Lipzen A."/>
            <person name="He G."/>
            <person name="Yan M."/>
            <person name="Ng V."/>
            <person name="Cullen D."/>
            <person name="Martin F."/>
            <person name="Rosso M.-N."/>
            <person name="Henrissat B."/>
            <person name="Hibbett D."/>
            <person name="Martinez A.T."/>
            <person name="Grigoriev I.V."/>
        </authorList>
    </citation>
    <scope>NUCLEOTIDE SEQUENCE</scope>
    <source>
        <strain evidence="2">CBS 506.95</strain>
    </source>
</reference>
<dbReference type="Proteomes" id="UP000807306">
    <property type="component" value="Unassembled WGS sequence"/>
</dbReference>
<dbReference type="AlphaFoldDB" id="A0A9P6E5J4"/>
<comment type="caution">
    <text evidence="2">The sequence shown here is derived from an EMBL/GenBank/DDBJ whole genome shotgun (WGS) entry which is preliminary data.</text>
</comment>
<name>A0A9P6E5J4_9AGAR</name>
<feature type="compositionally biased region" description="Polar residues" evidence="1">
    <location>
        <begin position="13"/>
        <end position="26"/>
    </location>
</feature>
<evidence type="ECO:0000313" key="2">
    <source>
        <dbReference type="EMBL" id="KAF9522900.1"/>
    </source>
</evidence>
<proteinExistence type="predicted"/>
<feature type="region of interest" description="Disordered" evidence="1">
    <location>
        <begin position="1"/>
        <end position="35"/>
    </location>
</feature>
<protein>
    <submittedName>
        <fullName evidence="2">Uncharacterized protein</fullName>
    </submittedName>
</protein>
<dbReference type="OrthoDB" id="3062825at2759"/>
<accession>A0A9P6E5J4</accession>
<gene>
    <name evidence="2" type="ORF">CPB83DRAFT_911076</name>
</gene>
<evidence type="ECO:0000256" key="1">
    <source>
        <dbReference type="SAM" id="MobiDB-lite"/>
    </source>
</evidence>
<keyword evidence="3" id="KW-1185">Reference proteome</keyword>
<evidence type="ECO:0000313" key="3">
    <source>
        <dbReference type="Proteomes" id="UP000807306"/>
    </source>
</evidence>
<feature type="compositionally biased region" description="Basic and acidic residues" evidence="1">
    <location>
        <begin position="1"/>
        <end position="12"/>
    </location>
</feature>